<accession>A0A3M7QZN3</accession>
<reference evidence="1 2" key="1">
    <citation type="journal article" date="2018" name="Sci. Rep.">
        <title>Genomic signatures of local adaptation to the degree of environmental predictability in rotifers.</title>
        <authorList>
            <person name="Franch-Gras L."/>
            <person name="Hahn C."/>
            <person name="Garcia-Roger E.M."/>
            <person name="Carmona M.J."/>
            <person name="Serra M."/>
            <person name="Gomez A."/>
        </authorList>
    </citation>
    <scope>NUCLEOTIDE SEQUENCE [LARGE SCALE GENOMIC DNA]</scope>
    <source>
        <strain evidence="1">HYR1</strain>
    </source>
</reference>
<keyword evidence="2" id="KW-1185">Reference proteome</keyword>
<dbReference type="Proteomes" id="UP000276133">
    <property type="component" value="Unassembled WGS sequence"/>
</dbReference>
<proteinExistence type="predicted"/>
<organism evidence="1 2">
    <name type="scientific">Brachionus plicatilis</name>
    <name type="common">Marine rotifer</name>
    <name type="synonym">Brachionus muelleri</name>
    <dbReference type="NCBI Taxonomy" id="10195"/>
    <lineage>
        <taxon>Eukaryota</taxon>
        <taxon>Metazoa</taxon>
        <taxon>Spiralia</taxon>
        <taxon>Gnathifera</taxon>
        <taxon>Rotifera</taxon>
        <taxon>Eurotatoria</taxon>
        <taxon>Monogononta</taxon>
        <taxon>Pseudotrocha</taxon>
        <taxon>Ploima</taxon>
        <taxon>Brachionidae</taxon>
        <taxon>Brachionus</taxon>
    </lineage>
</organism>
<comment type="caution">
    <text evidence="1">The sequence shown here is derived from an EMBL/GenBank/DDBJ whole genome shotgun (WGS) entry which is preliminary data.</text>
</comment>
<name>A0A3M7QZN3_BRAPC</name>
<gene>
    <name evidence="1" type="ORF">BpHYR1_027898</name>
</gene>
<evidence type="ECO:0000313" key="1">
    <source>
        <dbReference type="EMBL" id="RNA16820.1"/>
    </source>
</evidence>
<protein>
    <submittedName>
        <fullName evidence="1">Uncharacterized protein</fullName>
    </submittedName>
</protein>
<dbReference type="EMBL" id="REGN01004615">
    <property type="protein sequence ID" value="RNA16820.1"/>
    <property type="molecule type" value="Genomic_DNA"/>
</dbReference>
<dbReference type="AlphaFoldDB" id="A0A3M7QZN3"/>
<evidence type="ECO:0000313" key="2">
    <source>
        <dbReference type="Proteomes" id="UP000276133"/>
    </source>
</evidence>
<sequence length="115" mass="13287">MLPNSGLILPLQKLGDQFWSHITIEEIGHMICDQLVTLYNRLFKFKKSYSDFLKKNYAQITKIDLDFSGQKSKKNTRSAYNMILRPKLPIQVINYANQNSHSAFSINDGTSLLEF</sequence>